<keyword evidence="2" id="KW-1185">Reference proteome</keyword>
<dbReference type="Proteomes" id="UP000827092">
    <property type="component" value="Unassembled WGS sequence"/>
</dbReference>
<protein>
    <submittedName>
        <fullName evidence="1">Uncharacterized protein</fullName>
    </submittedName>
</protein>
<organism evidence="1 2">
    <name type="scientific">Oedothorax gibbosus</name>
    <dbReference type="NCBI Taxonomy" id="931172"/>
    <lineage>
        <taxon>Eukaryota</taxon>
        <taxon>Metazoa</taxon>
        <taxon>Ecdysozoa</taxon>
        <taxon>Arthropoda</taxon>
        <taxon>Chelicerata</taxon>
        <taxon>Arachnida</taxon>
        <taxon>Araneae</taxon>
        <taxon>Araneomorphae</taxon>
        <taxon>Entelegynae</taxon>
        <taxon>Araneoidea</taxon>
        <taxon>Linyphiidae</taxon>
        <taxon>Erigoninae</taxon>
        <taxon>Oedothorax</taxon>
    </lineage>
</organism>
<dbReference type="EMBL" id="JAFNEN010000002">
    <property type="protein sequence ID" value="KAG8201940.1"/>
    <property type="molecule type" value="Genomic_DNA"/>
</dbReference>
<accession>A0AAV6VZS6</accession>
<name>A0AAV6VZS6_9ARAC</name>
<dbReference type="AlphaFoldDB" id="A0AAV6VZS6"/>
<evidence type="ECO:0000313" key="2">
    <source>
        <dbReference type="Proteomes" id="UP000827092"/>
    </source>
</evidence>
<reference evidence="1 2" key="1">
    <citation type="journal article" date="2022" name="Nat. Ecol. Evol.">
        <title>A masculinizing supergene underlies an exaggerated male reproductive morph in a spider.</title>
        <authorList>
            <person name="Hendrickx F."/>
            <person name="De Corte Z."/>
            <person name="Sonet G."/>
            <person name="Van Belleghem S.M."/>
            <person name="Kostlbacher S."/>
            <person name="Vangestel C."/>
        </authorList>
    </citation>
    <scope>NUCLEOTIDE SEQUENCE [LARGE SCALE GENOMIC DNA]</scope>
    <source>
        <strain evidence="1">W744_W776</strain>
    </source>
</reference>
<comment type="caution">
    <text evidence="1">The sequence shown here is derived from an EMBL/GenBank/DDBJ whole genome shotgun (WGS) entry which is preliminary data.</text>
</comment>
<sequence length="98" mass="11204">MNLIGPEKLFFHHSIVSLLPSFLTAENRNLFSSLLLMSWPHEEHKLIVHITHNTPFFNGVGIFSPQSYRFFPLSRMEIDLTFAMISFPISDEGGKGII</sequence>
<proteinExistence type="predicted"/>
<gene>
    <name evidence="1" type="ORF">JTE90_027416</name>
</gene>
<evidence type="ECO:0000313" key="1">
    <source>
        <dbReference type="EMBL" id="KAG8201940.1"/>
    </source>
</evidence>